<evidence type="ECO:0000313" key="3">
    <source>
        <dbReference type="Proteomes" id="UP000217343"/>
    </source>
</evidence>
<keyword evidence="1" id="KW-1133">Transmembrane helix</keyword>
<evidence type="ECO:0000256" key="1">
    <source>
        <dbReference type="SAM" id="Phobius"/>
    </source>
</evidence>
<dbReference type="NCBIfam" id="TIGR02532">
    <property type="entry name" value="IV_pilin_GFxxxE"/>
    <property type="match status" value="1"/>
</dbReference>
<dbReference type="Pfam" id="PF07963">
    <property type="entry name" value="N_methyl"/>
    <property type="match status" value="1"/>
</dbReference>
<protein>
    <submittedName>
        <fullName evidence="2">Prepilin cleavage protein</fullName>
    </submittedName>
</protein>
<dbReference type="OrthoDB" id="5497534at2"/>
<feature type="transmembrane region" description="Helical" evidence="1">
    <location>
        <begin position="12"/>
        <end position="38"/>
    </location>
</feature>
<proteinExistence type="predicted"/>
<accession>A0A250JPI9</accession>
<reference evidence="2 3" key="1">
    <citation type="submission" date="2017-06" db="EMBL/GenBank/DDBJ databases">
        <title>Sequencing and comparative analysis of myxobacterial genomes.</title>
        <authorList>
            <person name="Rupp O."/>
            <person name="Goesmann A."/>
            <person name="Sogaard-Andersen L."/>
        </authorList>
    </citation>
    <scope>NUCLEOTIDE SEQUENCE [LARGE SCALE GENOMIC DNA]</scope>
    <source>
        <strain evidence="2 3">DSM 14697</strain>
    </source>
</reference>
<keyword evidence="1" id="KW-0472">Membrane</keyword>
<gene>
    <name evidence="2" type="ORF">MYMAC_001360</name>
</gene>
<dbReference type="KEGG" id="mmas:MYMAC_001360"/>
<keyword evidence="1" id="KW-0812">Transmembrane</keyword>
<dbReference type="InterPro" id="IPR012902">
    <property type="entry name" value="N_methyl_site"/>
</dbReference>
<evidence type="ECO:0000313" key="2">
    <source>
        <dbReference type="EMBL" id="ATB45775.1"/>
    </source>
</evidence>
<dbReference type="RefSeq" id="WP_095957487.1">
    <property type="nucleotide sequence ID" value="NZ_CP022203.1"/>
</dbReference>
<dbReference type="AlphaFoldDB" id="A0A250JPI9"/>
<sequence>MSTPRTPARRGFTLIELLVGITVSSVVLLAVAATIIAVNDIFQKNTVSKTAVEGSRVGMDYLNRTLRYAGYGLDPAIAFDFGTDGLPEDRKDNYTEEVEDWGSFVTDDLAFRYRDPMYLRRGQLDGTGAPPFQLTLEPAANFGQPLRQGQAVLVACPGGQDYFLGRLAADVTADGTTASLETALAAGIPGDVPKGCMTDSTRMPFVMLVQEKRLRVEAHGGRPYLVVKHGWAEDADFDPIAADVESFQVSYQMNRPPANSACCAGQAAPDGAVGSGMAWVLGDEDAVMLPKYDADVPPPTYSTPYDDALRYNMNTANIRSVGVGLTVRSVRPMPSGKKNQARRLFNADPVNGEDTFFRTTVETSVRIPNMTSRAFFIPELRAAGVAGDLKNVWGG</sequence>
<organism evidence="2 3">
    <name type="scientific">Corallococcus macrosporus DSM 14697</name>
    <dbReference type="NCBI Taxonomy" id="1189310"/>
    <lineage>
        <taxon>Bacteria</taxon>
        <taxon>Pseudomonadati</taxon>
        <taxon>Myxococcota</taxon>
        <taxon>Myxococcia</taxon>
        <taxon>Myxococcales</taxon>
        <taxon>Cystobacterineae</taxon>
        <taxon>Myxococcaceae</taxon>
        <taxon>Corallococcus</taxon>
    </lineage>
</organism>
<dbReference type="Proteomes" id="UP000217343">
    <property type="component" value="Chromosome"/>
</dbReference>
<dbReference type="PROSITE" id="PS00409">
    <property type="entry name" value="PROKAR_NTER_METHYL"/>
    <property type="match status" value="1"/>
</dbReference>
<name>A0A250JPI9_9BACT</name>
<keyword evidence="3" id="KW-1185">Reference proteome</keyword>
<dbReference type="EMBL" id="CP022203">
    <property type="protein sequence ID" value="ATB45775.1"/>
    <property type="molecule type" value="Genomic_DNA"/>
</dbReference>